<reference evidence="11" key="1">
    <citation type="submission" date="2022-06" db="EMBL/GenBank/DDBJ databases">
        <title>Alkalicoccobacillus porphyridii sp. nov., isolated from a marine red alga, Porphyridium purpureum and reclassification of Shouchella plakortidis and Shouchella gibsonii as Alkalicoccobacillus plakortidis comb. nov. and Alkalicoccobacillus gibsonii comb. nov.</title>
        <authorList>
            <person name="Kim K.H."/>
            <person name="Lee J.K."/>
            <person name="Han D.M."/>
            <person name="Baek J.H."/>
            <person name="Jeon C.O."/>
        </authorList>
    </citation>
    <scope>NUCLEOTIDE SEQUENCE</scope>
    <source>
        <strain evidence="11">DSM 19153</strain>
    </source>
</reference>
<dbReference type="InterPro" id="IPR051552">
    <property type="entry name" value="HptR"/>
</dbReference>
<evidence type="ECO:0000256" key="1">
    <source>
        <dbReference type="ARBA" id="ARBA00004496"/>
    </source>
</evidence>
<organism evidence="11 12">
    <name type="scientific">Alkalicoccobacillus plakortidis</name>
    <dbReference type="NCBI Taxonomy" id="444060"/>
    <lineage>
        <taxon>Bacteria</taxon>
        <taxon>Bacillati</taxon>
        <taxon>Bacillota</taxon>
        <taxon>Bacilli</taxon>
        <taxon>Bacillales</taxon>
        <taxon>Bacillaceae</taxon>
        <taxon>Alkalicoccobacillus</taxon>
    </lineage>
</organism>
<dbReference type="PROSITE" id="PS00041">
    <property type="entry name" value="HTH_ARAC_FAMILY_1"/>
    <property type="match status" value="1"/>
</dbReference>
<keyword evidence="2" id="KW-0963">Cytoplasm</keyword>
<dbReference type="CDD" id="cd17536">
    <property type="entry name" value="REC_YesN-like"/>
    <property type="match status" value="1"/>
</dbReference>
<keyword evidence="7" id="KW-0804">Transcription</keyword>
<dbReference type="InterPro" id="IPR009057">
    <property type="entry name" value="Homeodomain-like_sf"/>
</dbReference>
<sequence>MWKVVIIDDDERVLRGLKMIIPWDRLECKWVGQANNGQEGLQLIYDTSPDLVITDIYMPIKNGLDMVEELRDSGFNGHVIILSGYSDFEYARKAMRLKINDYLSKPASRATIEEVLMRTISQLEEKYIEEMKLSELRNKVMLYEPLIEKEWIKSVITDSTVTKSTPEVAKKLTEQWEQLDHASVLITYVEQKDRSQLLNRDWYLFRFVLGNVIKETASTIFKHFHYTEFHSNQAALLIHLDRENHSDQLSKLQKLKEVLDERLNTHLGIKPLITVGTIVSNWTQIHLSTNDALKLVPIQQGKVSITESSKTALSEDLITSNKKLSEAIRYADEDSACAVINSIYETLKEDPFHKETAIRLGIELWTLKTHSLYDIGIRIEDLFPSGYDIYKELSDQHSWEEFAELFKNNVINICHSQKWDENLKHRQLVEQIIDFVQEQMDQNITLQDLAEQLYISRNYLGRIFKKVVGESFKDYLLRVRMEKAKSMIQEGTYLVYEISENVGYGNPAYFSSAFKKYTGYTPTDLIQKKSKAQ</sequence>
<protein>
    <submittedName>
        <fullName evidence="11">Response regulator transcription factor</fullName>
    </submittedName>
</protein>
<evidence type="ECO:0000259" key="9">
    <source>
        <dbReference type="PROSITE" id="PS01124"/>
    </source>
</evidence>
<dbReference type="Pfam" id="PF12833">
    <property type="entry name" value="HTH_18"/>
    <property type="match status" value="1"/>
</dbReference>
<keyword evidence="12" id="KW-1185">Reference proteome</keyword>
<proteinExistence type="predicted"/>
<dbReference type="EMBL" id="JAMQJY010000001">
    <property type="protein sequence ID" value="MCM2676167.1"/>
    <property type="molecule type" value="Genomic_DNA"/>
</dbReference>
<evidence type="ECO:0000256" key="6">
    <source>
        <dbReference type="ARBA" id="ARBA00023125"/>
    </source>
</evidence>
<evidence type="ECO:0000256" key="7">
    <source>
        <dbReference type="ARBA" id="ARBA00023163"/>
    </source>
</evidence>
<dbReference type="SUPFAM" id="SSF52172">
    <property type="entry name" value="CheY-like"/>
    <property type="match status" value="1"/>
</dbReference>
<dbReference type="Gene3D" id="3.40.50.2300">
    <property type="match status" value="1"/>
</dbReference>
<feature type="domain" description="HTH araC/xylS-type" evidence="9">
    <location>
        <begin position="430"/>
        <end position="528"/>
    </location>
</feature>
<feature type="modified residue" description="4-aspartylphosphate" evidence="8">
    <location>
        <position position="55"/>
    </location>
</feature>
<dbReference type="InterPro" id="IPR011006">
    <property type="entry name" value="CheY-like_superfamily"/>
</dbReference>
<evidence type="ECO:0000256" key="5">
    <source>
        <dbReference type="ARBA" id="ARBA00023015"/>
    </source>
</evidence>
<dbReference type="InterPro" id="IPR018062">
    <property type="entry name" value="HTH_AraC-typ_CS"/>
</dbReference>
<dbReference type="PROSITE" id="PS01124">
    <property type="entry name" value="HTH_ARAC_FAMILY_2"/>
    <property type="match status" value="1"/>
</dbReference>
<evidence type="ECO:0000313" key="12">
    <source>
        <dbReference type="Proteomes" id="UP001203665"/>
    </source>
</evidence>
<evidence type="ECO:0000259" key="10">
    <source>
        <dbReference type="PROSITE" id="PS50110"/>
    </source>
</evidence>
<feature type="domain" description="Response regulatory" evidence="10">
    <location>
        <begin position="3"/>
        <end position="120"/>
    </location>
</feature>
<name>A0ABT0XLT3_9BACI</name>
<dbReference type="RefSeq" id="WP_251607926.1">
    <property type="nucleotide sequence ID" value="NZ_JAMQJY010000001.1"/>
</dbReference>
<evidence type="ECO:0000256" key="3">
    <source>
        <dbReference type="ARBA" id="ARBA00022553"/>
    </source>
</evidence>
<evidence type="ECO:0000256" key="2">
    <source>
        <dbReference type="ARBA" id="ARBA00022490"/>
    </source>
</evidence>
<comment type="caution">
    <text evidence="11">The sequence shown here is derived from an EMBL/GenBank/DDBJ whole genome shotgun (WGS) entry which is preliminary data.</text>
</comment>
<evidence type="ECO:0000256" key="8">
    <source>
        <dbReference type="PROSITE-ProRule" id="PRU00169"/>
    </source>
</evidence>
<dbReference type="SMART" id="SM00448">
    <property type="entry name" value="REC"/>
    <property type="match status" value="1"/>
</dbReference>
<dbReference type="Pfam" id="PF00072">
    <property type="entry name" value="Response_reg"/>
    <property type="match status" value="1"/>
</dbReference>
<keyword evidence="4" id="KW-0902">Two-component regulatory system</keyword>
<dbReference type="SUPFAM" id="SSF46689">
    <property type="entry name" value="Homeodomain-like"/>
    <property type="match status" value="2"/>
</dbReference>
<comment type="subcellular location">
    <subcellularLocation>
        <location evidence="1">Cytoplasm</location>
    </subcellularLocation>
</comment>
<dbReference type="InterPro" id="IPR001789">
    <property type="entry name" value="Sig_transdc_resp-reg_receiver"/>
</dbReference>
<gene>
    <name evidence="11" type="ORF">NDM98_12120</name>
</gene>
<dbReference type="PROSITE" id="PS50110">
    <property type="entry name" value="RESPONSE_REGULATORY"/>
    <property type="match status" value="1"/>
</dbReference>
<keyword evidence="3 8" id="KW-0597">Phosphoprotein</keyword>
<dbReference type="PANTHER" id="PTHR42713:SF3">
    <property type="entry name" value="TRANSCRIPTIONAL REGULATORY PROTEIN HPTR"/>
    <property type="match status" value="1"/>
</dbReference>
<dbReference type="PANTHER" id="PTHR42713">
    <property type="entry name" value="HISTIDINE KINASE-RELATED"/>
    <property type="match status" value="1"/>
</dbReference>
<dbReference type="InterPro" id="IPR018060">
    <property type="entry name" value="HTH_AraC"/>
</dbReference>
<dbReference type="Gene3D" id="1.10.10.60">
    <property type="entry name" value="Homeodomain-like"/>
    <property type="match status" value="2"/>
</dbReference>
<accession>A0ABT0XLT3</accession>
<keyword evidence="5" id="KW-0805">Transcription regulation</keyword>
<dbReference type="SMART" id="SM00342">
    <property type="entry name" value="HTH_ARAC"/>
    <property type="match status" value="1"/>
</dbReference>
<keyword evidence="6" id="KW-0238">DNA-binding</keyword>
<evidence type="ECO:0000256" key="4">
    <source>
        <dbReference type="ARBA" id="ARBA00023012"/>
    </source>
</evidence>
<evidence type="ECO:0000313" key="11">
    <source>
        <dbReference type="EMBL" id="MCM2676167.1"/>
    </source>
</evidence>
<dbReference type="Proteomes" id="UP001203665">
    <property type="component" value="Unassembled WGS sequence"/>
</dbReference>